<sequence length="116" mass="13151">MWWESRKRFDLDMGKSGIEEHVHGHGWFGADQQAQYHPWGVSSALLFTNTAFGLYAVPGTTCFRGLGRRLMASTRRRVLQVLLEMCMSQLGWGCFVESKTAKNRCMVPNKGLRDPG</sequence>
<accession>A0AAN6UGX7</accession>
<keyword evidence="3" id="KW-1185">Reference proteome</keyword>
<dbReference type="AlphaFoldDB" id="A0AAN6UGX7"/>
<evidence type="ECO:0000313" key="3">
    <source>
        <dbReference type="Proteomes" id="UP001304895"/>
    </source>
</evidence>
<evidence type="ECO:0000256" key="1">
    <source>
        <dbReference type="SAM" id="Phobius"/>
    </source>
</evidence>
<keyword evidence="1" id="KW-0472">Membrane</keyword>
<reference evidence="2" key="1">
    <citation type="journal article" date="2023" name="Mol. Phylogenet. Evol.">
        <title>Genome-scale phylogeny and comparative genomics of the fungal order Sordariales.</title>
        <authorList>
            <person name="Hensen N."/>
            <person name="Bonometti L."/>
            <person name="Westerberg I."/>
            <person name="Brannstrom I.O."/>
            <person name="Guillou S."/>
            <person name="Cros-Aarteil S."/>
            <person name="Calhoun S."/>
            <person name="Haridas S."/>
            <person name="Kuo A."/>
            <person name="Mondo S."/>
            <person name="Pangilinan J."/>
            <person name="Riley R."/>
            <person name="LaButti K."/>
            <person name="Andreopoulos B."/>
            <person name="Lipzen A."/>
            <person name="Chen C."/>
            <person name="Yan M."/>
            <person name="Daum C."/>
            <person name="Ng V."/>
            <person name="Clum A."/>
            <person name="Steindorff A."/>
            <person name="Ohm R.A."/>
            <person name="Martin F."/>
            <person name="Silar P."/>
            <person name="Natvig D.O."/>
            <person name="Lalanne C."/>
            <person name="Gautier V."/>
            <person name="Ament-Velasquez S.L."/>
            <person name="Kruys A."/>
            <person name="Hutchinson M.I."/>
            <person name="Powell A.J."/>
            <person name="Barry K."/>
            <person name="Miller A.N."/>
            <person name="Grigoriev I.V."/>
            <person name="Debuchy R."/>
            <person name="Gladieux P."/>
            <person name="Hiltunen Thoren M."/>
            <person name="Johannesson H."/>
        </authorList>
    </citation>
    <scope>NUCLEOTIDE SEQUENCE</scope>
    <source>
        <strain evidence="2">CBS 123565</strain>
    </source>
</reference>
<dbReference type="EMBL" id="MU853415">
    <property type="protein sequence ID" value="KAK4132807.1"/>
    <property type="molecule type" value="Genomic_DNA"/>
</dbReference>
<feature type="transmembrane region" description="Helical" evidence="1">
    <location>
        <begin position="44"/>
        <end position="67"/>
    </location>
</feature>
<dbReference type="Proteomes" id="UP001304895">
    <property type="component" value="Unassembled WGS sequence"/>
</dbReference>
<proteinExistence type="predicted"/>
<keyword evidence="1" id="KW-0812">Transmembrane</keyword>
<organism evidence="2 3">
    <name type="scientific">Trichocladium antarcticum</name>
    <dbReference type="NCBI Taxonomy" id="1450529"/>
    <lineage>
        <taxon>Eukaryota</taxon>
        <taxon>Fungi</taxon>
        <taxon>Dikarya</taxon>
        <taxon>Ascomycota</taxon>
        <taxon>Pezizomycotina</taxon>
        <taxon>Sordariomycetes</taxon>
        <taxon>Sordariomycetidae</taxon>
        <taxon>Sordariales</taxon>
        <taxon>Chaetomiaceae</taxon>
        <taxon>Trichocladium</taxon>
    </lineage>
</organism>
<comment type="caution">
    <text evidence="2">The sequence shown here is derived from an EMBL/GenBank/DDBJ whole genome shotgun (WGS) entry which is preliminary data.</text>
</comment>
<evidence type="ECO:0000313" key="2">
    <source>
        <dbReference type="EMBL" id="KAK4132807.1"/>
    </source>
</evidence>
<keyword evidence="1" id="KW-1133">Transmembrane helix</keyword>
<protein>
    <submittedName>
        <fullName evidence="2">Uncharacterized protein</fullName>
    </submittedName>
</protein>
<name>A0AAN6UGX7_9PEZI</name>
<reference evidence="2" key="2">
    <citation type="submission" date="2023-05" db="EMBL/GenBank/DDBJ databases">
        <authorList>
            <consortium name="Lawrence Berkeley National Laboratory"/>
            <person name="Steindorff A."/>
            <person name="Hensen N."/>
            <person name="Bonometti L."/>
            <person name="Westerberg I."/>
            <person name="Brannstrom I.O."/>
            <person name="Guillou S."/>
            <person name="Cros-Aarteil S."/>
            <person name="Calhoun S."/>
            <person name="Haridas S."/>
            <person name="Kuo A."/>
            <person name="Mondo S."/>
            <person name="Pangilinan J."/>
            <person name="Riley R."/>
            <person name="Labutti K."/>
            <person name="Andreopoulos B."/>
            <person name="Lipzen A."/>
            <person name="Chen C."/>
            <person name="Yanf M."/>
            <person name="Daum C."/>
            <person name="Ng V."/>
            <person name="Clum A."/>
            <person name="Ohm R."/>
            <person name="Martin F."/>
            <person name="Silar P."/>
            <person name="Natvig D."/>
            <person name="Lalanne C."/>
            <person name="Gautier V."/>
            <person name="Ament-Velasquez S.L."/>
            <person name="Kruys A."/>
            <person name="Hutchinson M.I."/>
            <person name="Powell A.J."/>
            <person name="Barry K."/>
            <person name="Miller A.N."/>
            <person name="Grigoriev I.V."/>
            <person name="Debuchy R."/>
            <person name="Gladieux P."/>
            <person name="Thoren M.H."/>
            <person name="Johannesson H."/>
        </authorList>
    </citation>
    <scope>NUCLEOTIDE SEQUENCE</scope>
    <source>
        <strain evidence="2">CBS 123565</strain>
    </source>
</reference>
<gene>
    <name evidence="2" type="ORF">BT67DRAFT_73355</name>
</gene>